<evidence type="ECO:0000256" key="4">
    <source>
        <dbReference type="ARBA" id="ARBA00004496"/>
    </source>
</evidence>
<feature type="binding site" evidence="14 15">
    <location>
        <position position="181"/>
    </location>
    <ligand>
        <name>a divalent metal cation</name>
        <dbReference type="ChEBI" id="CHEBI:60240"/>
    </ligand>
</feature>
<keyword evidence="13 14" id="KW-0464">Manganese</keyword>
<dbReference type="Proteomes" id="UP000434409">
    <property type="component" value="Unassembled WGS sequence"/>
</dbReference>
<accession>A0A6N7UTP0</accession>
<dbReference type="PROSITE" id="PS51975">
    <property type="entry name" value="RNASE_H_2"/>
    <property type="match status" value="1"/>
</dbReference>
<sequence length="267" mass="29996">MSRRKDDPIAGCKGQEASESQKKDQTENGTPKNRQEKRQAEQGPSRKQIREAEKKQRQEERLQKERARTEQMYQFEEAYREYQAICGIDEVGRGPFAGPVVAAAVILPKEERLLYLNDSKKLTEKKRELLYEKIMEKAVAVGIGMVSPARIDAINILQATYEAMRMAVSELSVAPDLLLNDAVTIPELPMKQVPIIKGDAKSASIAAASIVAKVTRDRLMCEYDKILPGYGFASNKGYGTKAHIEGLQKLGVTPIHRRTFLKNYIDD</sequence>
<feature type="binding site" evidence="14 15">
    <location>
        <position position="90"/>
    </location>
    <ligand>
        <name>a divalent metal cation</name>
        <dbReference type="ChEBI" id="CHEBI:60240"/>
    </ligand>
</feature>
<organism evidence="19 20">
    <name type="scientific">Suipraeoptans intestinalis</name>
    <dbReference type="NCBI Taxonomy" id="2606628"/>
    <lineage>
        <taxon>Bacteria</taxon>
        <taxon>Bacillati</taxon>
        <taxon>Bacillota</taxon>
        <taxon>Clostridia</taxon>
        <taxon>Lachnospirales</taxon>
        <taxon>Lachnospiraceae</taxon>
        <taxon>Suipraeoptans</taxon>
    </lineage>
</organism>
<feature type="domain" description="RNase H type-2" evidence="18">
    <location>
        <begin position="83"/>
        <end position="267"/>
    </location>
</feature>
<name>A0A6N7UTP0_9FIRM</name>
<dbReference type="PANTHER" id="PTHR10954">
    <property type="entry name" value="RIBONUCLEASE H2 SUBUNIT A"/>
    <property type="match status" value="1"/>
</dbReference>
<dbReference type="GO" id="GO:0043137">
    <property type="term" value="P:DNA replication, removal of RNA primer"/>
    <property type="evidence" value="ECO:0007669"/>
    <property type="project" value="TreeGrafter"/>
</dbReference>
<dbReference type="EMBL" id="VULY01000018">
    <property type="protein sequence ID" value="MSR94738.1"/>
    <property type="molecule type" value="Genomic_DNA"/>
</dbReference>
<comment type="cofactor">
    <cofactor evidence="14 15">
        <name>Mn(2+)</name>
        <dbReference type="ChEBI" id="CHEBI:29035"/>
    </cofactor>
    <cofactor evidence="14 15">
        <name>Mg(2+)</name>
        <dbReference type="ChEBI" id="CHEBI:18420"/>
    </cofactor>
    <text evidence="14 15">Manganese or magnesium. Binds 1 divalent metal ion per monomer in the absence of substrate. May bind a second metal ion after substrate binding.</text>
</comment>
<keyword evidence="12 14" id="KW-0378">Hydrolase</keyword>
<evidence type="ECO:0000256" key="3">
    <source>
        <dbReference type="ARBA" id="ARBA00004065"/>
    </source>
</evidence>
<evidence type="ECO:0000259" key="18">
    <source>
        <dbReference type="PROSITE" id="PS51975"/>
    </source>
</evidence>
<comment type="caution">
    <text evidence="19">The sequence shown here is derived from an EMBL/GenBank/DDBJ whole genome shotgun (WGS) entry which is preliminary data.</text>
</comment>
<comment type="cofactor">
    <cofactor evidence="2">
        <name>Mg(2+)</name>
        <dbReference type="ChEBI" id="CHEBI:18420"/>
    </cofactor>
</comment>
<evidence type="ECO:0000256" key="7">
    <source>
        <dbReference type="ARBA" id="ARBA00019179"/>
    </source>
</evidence>
<dbReference type="Gene3D" id="3.30.420.10">
    <property type="entry name" value="Ribonuclease H-like superfamily/Ribonuclease H"/>
    <property type="match status" value="1"/>
</dbReference>
<evidence type="ECO:0000256" key="2">
    <source>
        <dbReference type="ARBA" id="ARBA00001946"/>
    </source>
</evidence>
<dbReference type="InterPro" id="IPR001352">
    <property type="entry name" value="RNase_HII/HIII"/>
</dbReference>
<evidence type="ECO:0000256" key="14">
    <source>
        <dbReference type="HAMAP-Rule" id="MF_00052"/>
    </source>
</evidence>
<dbReference type="GO" id="GO:0032299">
    <property type="term" value="C:ribonuclease H2 complex"/>
    <property type="evidence" value="ECO:0007669"/>
    <property type="project" value="TreeGrafter"/>
</dbReference>
<dbReference type="AlphaFoldDB" id="A0A6N7UTP0"/>
<dbReference type="GO" id="GO:0005737">
    <property type="term" value="C:cytoplasm"/>
    <property type="evidence" value="ECO:0007669"/>
    <property type="project" value="UniProtKB-SubCell"/>
</dbReference>
<evidence type="ECO:0000256" key="6">
    <source>
        <dbReference type="ARBA" id="ARBA00012180"/>
    </source>
</evidence>
<reference evidence="19 20" key="1">
    <citation type="submission" date="2019-08" db="EMBL/GenBank/DDBJ databases">
        <title>In-depth cultivation of the pig gut microbiome towards novel bacterial diversity and tailored functional studies.</title>
        <authorList>
            <person name="Wylensek D."/>
            <person name="Hitch T.C.A."/>
            <person name="Clavel T."/>
        </authorList>
    </citation>
    <scope>NUCLEOTIDE SEQUENCE [LARGE SCALE GENOMIC DNA]</scope>
    <source>
        <strain evidence="19 20">68-1-5</strain>
    </source>
</reference>
<dbReference type="Pfam" id="PF01351">
    <property type="entry name" value="RNase_HII"/>
    <property type="match status" value="1"/>
</dbReference>
<feature type="binding site" evidence="14 15">
    <location>
        <position position="89"/>
    </location>
    <ligand>
        <name>a divalent metal cation</name>
        <dbReference type="ChEBI" id="CHEBI:60240"/>
    </ligand>
</feature>
<evidence type="ECO:0000256" key="8">
    <source>
        <dbReference type="ARBA" id="ARBA00022490"/>
    </source>
</evidence>
<dbReference type="InterPro" id="IPR022898">
    <property type="entry name" value="RNase_HII"/>
</dbReference>
<evidence type="ECO:0000256" key="16">
    <source>
        <dbReference type="RuleBase" id="RU003515"/>
    </source>
</evidence>
<evidence type="ECO:0000256" key="10">
    <source>
        <dbReference type="ARBA" id="ARBA00022723"/>
    </source>
</evidence>
<evidence type="ECO:0000256" key="13">
    <source>
        <dbReference type="ARBA" id="ARBA00023211"/>
    </source>
</evidence>
<dbReference type="GO" id="GO:0003723">
    <property type="term" value="F:RNA binding"/>
    <property type="evidence" value="ECO:0007669"/>
    <property type="project" value="UniProtKB-UniRule"/>
</dbReference>
<dbReference type="SUPFAM" id="SSF53098">
    <property type="entry name" value="Ribonuclease H-like"/>
    <property type="match status" value="1"/>
</dbReference>
<gene>
    <name evidence="14" type="primary">rnhB</name>
    <name evidence="19" type="ORF">FYJ34_10835</name>
</gene>
<dbReference type="InterPro" id="IPR036397">
    <property type="entry name" value="RNaseH_sf"/>
</dbReference>
<keyword evidence="8 14" id="KW-0963">Cytoplasm</keyword>
<evidence type="ECO:0000256" key="1">
    <source>
        <dbReference type="ARBA" id="ARBA00000077"/>
    </source>
</evidence>
<evidence type="ECO:0000256" key="9">
    <source>
        <dbReference type="ARBA" id="ARBA00022722"/>
    </source>
</evidence>
<dbReference type="InterPro" id="IPR012337">
    <property type="entry name" value="RNaseH-like_sf"/>
</dbReference>
<dbReference type="GO" id="GO:0030145">
    <property type="term" value="F:manganese ion binding"/>
    <property type="evidence" value="ECO:0007669"/>
    <property type="project" value="UniProtKB-UniRule"/>
</dbReference>
<evidence type="ECO:0000256" key="11">
    <source>
        <dbReference type="ARBA" id="ARBA00022759"/>
    </source>
</evidence>
<evidence type="ECO:0000256" key="17">
    <source>
        <dbReference type="SAM" id="MobiDB-lite"/>
    </source>
</evidence>
<dbReference type="EC" id="3.1.26.4" evidence="6 14"/>
<comment type="catalytic activity">
    <reaction evidence="1 14 15 16">
        <text>Endonucleolytic cleavage to 5'-phosphomonoester.</text>
        <dbReference type="EC" id="3.1.26.4"/>
    </reaction>
</comment>
<comment type="subcellular location">
    <subcellularLocation>
        <location evidence="4 14">Cytoplasm</location>
    </subcellularLocation>
</comment>
<dbReference type="NCBIfam" id="NF000595">
    <property type="entry name" value="PRK00015.1-3"/>
    <property type="match status" value="1"/>
</dbReference>
<dbReference type="HAMAP" id="MF_00052_B">
    <property type="entry name" value="RNase_HII_B"/>
    <property type="match status" value="1"/>
</dbReference>
<dbReference type="FunFam" id="3.30.420.10:FF:000006">
    <property type="entry name" value="Ribonuclease HII"/>
    <property type="match status" value="1"/>
</dbReference>
<evidence type="ECO:0000313" key="20">
    <source>
        <dbReference type="Proteomes" id="UP000434409"/>
    </source>
</evidence>
<evidence type="ECO:0000256" key="12">
    <source>
        <dbReference type="ARBA" id="ARBA00022801"/>
    </source>
</evidence>
<feature type="compositionally biased region" description="Basic and acidic residues" evidence="17">
    <location>
        <begin position="48"/>
        <end position="67"/>
    </location>
</feature>
<dbReference type="RefSeq" id="WP_154478548.1">
    <property type="nucleotide sequence ID" value="NZ_VULY01000018.1"/>
</dbReference>
<dbReference type="CDD" id="cd07182">
    <property type="entry name" value="RNase_HII_bacteria_HII_like"/>
    <property type="match status" value="1"/>
</dbReference>
<evidence type="ECO:0000256" key="5">
    <source>
        <dbReference type="ARBA" id="ARBA00007383"/>
    </source>
</evidence>
<keyword evidence="10 14" id="KW-0479">Metal-binding</keyword>
<evidence type="ECO:0000256" key="15">
    <source>
        <dbReference type="PROSITE-ProRule" id="PRU01319"/>
    </source>
</evidence>
<keyword evidence="20" id="KW-1185">Reference proteome</keyword>
<proteinExistence type="inferred from homology"/>
<dbReference type="GO" id="GO:0006298">
    <property type="term" value="P:mismatch repair"/>
    <property type="evidence" value="ECO:0007669"/>
    <property type="project" value="TreeGrafter"/>
</dbReference>
<dbReference type="PANTHER" id="PTHR10954:SF18">
    <property type="entry name" value="RIBONUCLEASE HII"/>
    <property type="match status" value="1"/>
</dbReference>
<dbReference type="InterPro" id="IPR024567">
    <property type="entry name" value="RNase_HII/HIII_dom"/>
</dbReference>
<dbReference type="GO" id="GO:0004523">
    <property type="term" value="F:RNA-DNA hybrid ribonuclease activity"/>
    <property type="evidence" value="ECO:0007669"/>
    <property type="project" value="UniProtKB-UniRule"/>
</dbReference>
<comment type="similarity">
    <text evidence="5 14 16">Belongs to the RNase HII family.</text>
</comment>
<dbReference type="NCBIfam" id="NF000594">
    <property type="entry name" value="PRK00015.1-1"/>
    <property type="match status" value="1"/>
</dbReference>
<evidence type="ECO:0000313" key="19">
    <source>
        <dbReference type="EMBL" id="MSR94738.1"/>
    </source>
</evidence>
<feature type="region of interest" description="Disordered" evidence="17">
    <location>
        <begin position="1"/>
        <end position="67"/>
    </location>
</feature>
<keyword evidence="11 14" id="KW-0255">Endonuclease</keyword>
<comment type="function">
    <text evidence="3 14 16">Endonuclease that specifically degrades the RNA of RNA-DNA hybrids.</text>
</comment>
<keyword evidence="9 14" id="KW-0540">Nuclease</keyword>
<protein>
    <recommendedName>
        <fullName evidence="7 14">Ribonuclease HII</fullName>
        <shortName evidence="14">RNase HII</shortName>
        <ecNumber evidence="6 14">3.1.26.4</ecNumber>
    </recommendedName>
</protein>